<gene>
    <name evidence="2" type="ORF">DRJ33_07800</name>
</gene>
<dbReference type="AlphaFoldDB" id="A0A497ETM6"/>
<dbReference type="InterPro" id="IPR050378">
    <property type="entry name" value="Metallo-dep_Hydrolases_sf"/>
</dbReference>
<dbReference type="Proteomes" id="UP000272051">
    <property type="component" value="Unassembled WGS sequence"/>
</dbReference>
<name>A0A497ETM6_9CREN</name>
<evidence type="ECO:0000259" key="1">
    <source>
        <dbReference type="Pfam" id="PF07969"/>
    </source>
</evidence>
<dbReference type="Gene3D" id="2.30.40.10">
    <property type="entry name" value="Urease, subunit C, domain 1"/>
    <property type="match status" value="1"/>
</dbReference>
<dbReference type="Pfam" id="PF07969">
    <property type="entry name" value="Amidohydro_3"/>
    <property type="match status" value="1"/>
</dbReference>
<dbReference type="InterPro" id="IPR011059">
    <property type="entry name" value="Metal-dep_hydrolase_composite"/>
</dbReference>
<sequence>MSELLIKNGYVFDPLNNVNGEVMDIAVKDGKIVEISDINVAKAKVIDAKNKVVMPGGIDIHAHIAGPKVNVGRIMRPEDHYKSFMKFIPGVR</sequence>
<feature type="non-terminal residue" evidence="2">
    <location>
        <position position="92"/>
    </location>
</feature>
<dbReference type="SUPFAM" id="SSF51338">
    <property type="entry name" value="Composite domain of metallo-dependent hydrolases"/>
    <property type="match status" value="1"/>
</dbReference>
<organism evidence="2 3">
    <name type="scientific">Thermoproteota archaeon</name>
    <dbReference type="NCBI Taxonomy" id="2056631"/>
    <lineage>
        <taxon>Archaea</taxon>
        <taxon>Thermoproteota</taxon>
    </lineage>
</organism>
<dbReference type="InterPro" id="IPR013108">
    <property type="entry name" value="Amidohydro_3"/>
</dbReference>
<dbReference type="PANTHER" id="PTHR11647">
    <property type="entry name" value="HYDRANTOINASE/DIHYDROPYRIMIDINASE FAMILY MEMBER"/>
    <property type="match status" value="1"/>
</dbReference>
<evidence type="ECO:0000313" key="2">
    <source>
        <dbReference type="EMBL" id="RLE49968.1"/>
    </source>
</evidence>
<protein>
    <submittedName>
        <fullName evidence="2">Formylmethanofuran dehydrogenase subunit A</fullName>
    </submittedName>
</protein>
<dbReference type="EMBL" id="QMQX01000188">
    <property type="protein sequence ID" value="RLE49968.1"/>
    <property type="molecule type" value="Genomic_DNA"/>
</dbReference>
<feature type="domain" description="Amidohydrolase 3" evidence="1">
    <location>
        <begin position="44"/>
        <end position="82"/>
    </location>
</feature>
<dbReference type="PANTHER" id="PTHR11647:SF1">
    <property type="entry name" value="COLLAPSIN RESPONSE MEDIATOR PROTEIN"/>
    <property type="match status" value="1"/>
</dbReference>
<comment type="caution">
    <text evidence="2">The sequence shown here is derived from an EMBL/GenBank/DDBJ whole genome shotgun (WGS) entry which is preliminary data.</text>
</comment>
<proteinExistence type="predicted"/>
<dbReference type="GO" id="GO:0016810">
    <property type="term" value="F:hydrolase activity, acting on carbon-nitrogen (but not peptide) bonds"/>
    <property type="evidence" value="ECO:0007669"/>
    <property type="project" value="InterPro"/>
</dbReference>
<reference evidence="2 3" key="1">
    <citation type="submission" date="2018-06" db="EMBL/GenBank/DDBJ databases">
        <title>Extensive metabolic versatility and redundancy in microbially diverse, dynamic hydrothermal sediments.</title>
        <authorList>
            <person name="Dombrowski N."/>
            <person name="Teske A."/>
            <person name="Baker B.J."/>
        </authorList>
    </citation>
    <scope>NUCLEOTIDE SEQUENCE [LARGE SCALE GENOMIC DNA]</scope>
    <source>
        <strain evidence="2">B34_G17</strain>
    </source>
</reference>
<accession>A0A497ETM6</accession>
<evidence type="ECO:0000313" key="3">
    <source>
        <dbReference type="Proteomes" id="UP000272051"/>
    </source>
</evidence>